<evidence type="ECO:0000259" key="16">
    <source>
        <dbReference type="PROSITE" id="PS50060"/>
    </source>
</evidence>
<keyword evidence="8" id="KW-0677">Repeat</keyword>
<evidence type="ECO:0000256" key="13">
    <source>
        <dbReference type="ARBA" id="ARBA00023157"/>
    </source>
</evidence>
<evidence type="ECO:0000256" key="12">
    <source>
        <dbReference type="ARBA" id="ARBA00023145"/>
    </source>
</evidence>
<evidence type="ECO:0000256" key="8">
    <source>
        <dbReference type="ARBA" id="ARBA00022737"/>
    </source>
</evidence>
<dbReference type="SUPFAM" id="SSF82895">
    <property type="entry name" value="TSP-1 type 1 repeat"/>
    <property type="match status" value="4"/>
</dbReference>
<dbReference type="CDD" id="cd06263">
    <property type="entry name" value="MAM"/>
    <property type="match status" value="2"/>
</dbReference>
<feature type="domain" description="PLAC" evidence="18">
    <location>
        <begin position="1514"/>
        <end position="1552"/>
    </location>
</feature>
<dbReference type="InterPro" id="IPR036208">
    <property type="entry name" value="VHL_sf"/>
</dbReference>
<dbReference type="Pfam" id="PF19236">
    <property type="entry name" value="ADAMTS_CR_3"/>
    <property type="match status" value="1"/>
</dbReference>
<dbReference type="SMART" id="SM00137">
    <property type="entry name" value="MAM"/>
    <property type="match status" value="2"/>
</dbReference>
<comment type="caution">
    <text evidence="15">Lacks conserved residue(s) required for the propagation of feature annotation.</text>
</comment>
<dbReference type="PROSITE" id="PS50900">
    <property type="entry name" value="PLAC"/>
    <property type="match status" value="1"/>
</dbReference>
<dbReference type="InterPro" id="IPR000998">
    <property type="entry name" value="MAM_dom"/>
</dbReference>
<evidence type="ECO:0000256" key="9">
    <source>
        <dbReference type="ARBA" id="ARBA00022801"/>
    </source>
</evidence>
<feature type="binding site" evidence="15">
    <location>
        <position position="543"/>
    </location>
    <ligand>
        <name>Zn(2+)</name>
        <dbReference type="ChEBI" id="CHEBI:29105"/>
        <note>catalytic</note>
    </ligand>
</feature>
<dbReference type="Pfam" id="PF00090">
    <property type="entry name" value="TSP_1"/>
    <property type="match status" value="1"/>
</dbReference>
<dbReference type="Proteomes" id="UP001159427">
    <property type="component" value="Unassembled WGS sequence"/>
</dbReference>
<evidence type="ECO:0000313" key="19">
    <source>
        <dbReference type="EMBL" id="CAH3014114.1"/>
    </source>
</evidence>
<feature type="binding site" evidence="15">
    <location>
        <position position="547"/>
    </location>
    <ligand>
        <name>Zn(2+)</name>
        <dbReference type="ChEBI" id="CHEBI:29105"/>
        <note>catalytic</note>
    </ligand>
</feature>
<dbReference type="InterPro" id="IPR037140">
    <property type="entry name" value="VHL_beta_dom_sf"/>
</dbReference>
<comment type="caution">
    <text evidence="19">The sequence shown here is derived from an EMBL/GenBank/DDBJ whole genome shotgun (WGS) entry which is preliminary data.</text>
</comment>
<keyword evidence="11" id="KW-0482">Metalloprotease</keyword>
<reference evidence="19 20" key="1">
    <citation type="submission" date="2022-05" db="EMBL/GenBank/DDBJ databases">
        <authorList>
            <consortium name="Genoscope - CEA"/>
            <person name="William W."/>
        </authorList>
    </citation>
    <scope>NUCLEOTIDE SEQUENCE [LARGE SCALE GENOMIC DNA]</scope>
</reference>
<dbReference type="InterPro" id="IPR000884">
    <property type="entry name" value="TSP1_rpt"/>
</dbReference>
<dbReference type="PANTHER" id="PTHR13723:SF304">
    <property type="entry name" value="A DISINTEGRIN AND METALLOPROTEINASE WITH THROMBOSPONDIN MOTIFS 2-LIKE PROTEIN"/>
    <property type="match status" value="1"/>
</dbReference>
<evidence type="ECO:0000256" key="3">
    <source>
        <dbReference type="ARBA" id="ARBA00022530"/>
    </source>
</evidence>
<evidence type="ECO:0000259" key="17">
    <source>
        <dbReference type="PROSITE" id="PS50215"/>
    </source>
</evidence>
<keyword evidence="6 15" id="KW-0479">Metal-binding</keyword>
<dbReference type="SUPFAM" id="SSF49468">
    <property type="entry name" value="VHL"/>
    <property type="match status" value="2"/>
</dbReference>
<dbReference type="Pfam" id="PF00629">
    <property type="entry name" value="MAM"/>
    <property type="match status" value="2"/>
</dbReference>
<dbReference type="Pfam" id="PF19030">
    <property type="entry name" value="TSP1_ADAMTS"/>
    <property type="match status" value="3"/>
</dbReference>
<dbReference type="CDD" id="cd04273">
    <property type="entry name" value="ZnMc_ADAMTS_like"/>
    <property type="match status" value="1"/>
</dbReference>
<dbReference type="PROSITE" id="PS50092">
    <property type="entry name" value="TSP1"/>
    <property type="match status" value="4"/>
</dbReference>
<proteinExistence type="predicted"/>
<dbReference type="InterPro" id="IPR010909">
    <property type="entry name" value="PLAC"/>
</dbReference>
<gene>
    <name evidence="19" type="ORF">PEVE_00036941</name>
</gene>
<evidence type="ECO:0000259" key="18">
    <source>
        <dbReference type="PROSITE" id="PS50900"/>
    </source>
</evidence>
<dbReference type="InterPro" id="IPR045371">
    <property type="entry name" value="ADAMTS_CR_3"/>
</dbReference>
<organism evidence="19 20">
    <name type="scientific">Porites evermanni</name>
    <dbReference type="NCBI Taxonomy" id="104178"/>
    <lineage>
        <taxon>Eukaryota</taxon>
        <taxon>Metazoa</taxon>
        <taxon>Cnidaria</taxon>
        <taxon>Anthozoa</taxon>
        <taxon>Hexacorallia</taxon>
        <taxon>Scleractinia</taxon>
        <taxon>Fungiina</taxon>
        <taxon>Poritidae</taxon>
        <taxon>Porites</taxon>
    </lineage>
</organism>
<protein>
    <submittedName>
        <fullName evidence="19">Uncharacterized protein</fullName>
    </submittedName>
</protein>
<dbReference type="PROSITE" id="PS50215">
    <property type="entry name" value="ADAM_MEPRO"/>
    <property type="match status" value="1"/>
</dbReference>
<feature type="binding site" evidence="15">
    <location>
        <position position="553"/>
    </location>
    <ligand>
        <name>Zn(2+)</name>
        <dbReference type="ChEBI" id="CHEBI:29105"/>
        <note>catalytic</note>
    </ligand>
</feature>
<evidence type="ECO:0000256" key="4">
    <source>
        <dbReference type="ARBA" id="ARBA00022670"/>
    </source>
</evidence>
<dbReference type="Gene3D" id="2.60.120.200">
    <property type="match status" value="2"/>
</dbReference>
<keyword evidence="13" id="KW-1015">Disulfide bond</keyword>
<dbReference type="Gene3D" id="3.40.1620.60">
    <property type="match status" value="1"/>
</dbReference>
<dbReference type="InterPro" id="IPR036383">
    <property type="entry name" value="TSP1_rpt_sf"/>
</dbReference>
<dbReference type="Pfam" id="PF01421">
    <property type="entry name" value="Reprolysin"/>
    <property type="match status" value="1"/>
</dbReference>
<dbReference type="SMART" id="SM00209">
    <property type="entry name" value="TSP1"/>
    <property type="match status" value="4"/>
</dbReference>
<dbReference type="InterPro" id="IPR041645">
    <property type="entry name" value="ADAMTS_CR_2"/>
</dbReference>
<dbReference type="Gene3D" id="3.40.390.10">
    <property type="entry name" value="Collagenase (Catalytic Domain)"/>
    <property type="match status" value="1"/>
</dbReference>
<dbReference type="PROSITE" id="PS50060">
    <property type="entry name" value="MAM_2"/>
    <property type="match status" value="2"/>
</dbReference>
<evidence type="ECO:0000256" key="2">
    <source>
        <dbReference type="ARBA" id="ARBA00022525"/>
    </source>
</evidence>
<dbReference type="Pfam" id="PF01847">
    <property type="entry name" value="VHL"/>
    <property type="match status" value="2"/>
</dbReference>
<dbReference type="InterPro" id="IPR013320">
    <property type="entry name" value="ConA-like_dom_sf"/>
</dbReference>
<feature type="domain" description="MAM" evidence="16">
    <location>
        <begin position="1347"/>
        <end position="1509"/>
    </location>
</feature>
<keyword evidence="14" id="KW-0325">Glycoprotein</keyword>
<evidence type="ECO:0000256" key="6">
    <source>
        <dbReference type="ARBA" id="ARBA00022723"/>
    </source>
</evidence>
<dbReference type="InterPro" id="IPR010294">
    <property type="entry name" value="ADAMTS_spacer1"/>
</dbReference>
<dbReference type="Gene3D" id="2.60.120.830">
    <property type="match status" value="1"/>
</dbReference>
<keyword evidence="2" id="KW-0964">Secreted</keyword>
<dbReference type="Gene3D" id="2.20.100.10">
    <property type="entry name" value="Thrombospondin type-1 (TSP1) repeat"/>
    <property type="match status" value="4"/>
</dbReference>
<dbReference type="Gene3D" id="2.60.40.780">
    <property type="entry name" value="von Hippel-Lindau disease tumour suppressor, beta domain"/>
    <property type="match status" value="2"/>
</dbReference>
<comment type="subcellular location">
    <subcellularLocation>
        <location evidence="1">Secreted</location>
        <location evidence="1">Extracellular space</location>
        <location evidence="1">Extracellular matrix</location>
    </subcellularLocation>
</comment>
<evidence type="ECO:0000313" key="20">
    <source>
        <dbReference type="Proteomes" id="UP001159427"/>
    </source>
</evidence>
<evidence type="ECO:0000256" key="1">
    <source>
        <dbReference type="ARBA" id="ARBA00004498"/>
    </source>
</evidence>
<evidence type="ECO:0000256" key="10">
    <source>
        <dbReference type="ARBA" id="ARBA00022833"/>
    </source>
</evidence>
<dbReference type="InterPro" id="IPR050439">
    <property type="entry name" value="ADAMTS_ADAMTS-like"/>
</dbReference>
<dbReference type="InterPro" id="IPR024053">
    <property type="entry name" value="VHL_beta_dom"/>
</dbReference>
<evidence type="ECO:0000256" key="11">
    <source>
        <dbReference type="ARBA" id="ARBA00023049"/>
    </source>
</evidence>
<keyword evidence="3" id="KW-0272">Extracellular matrix</keyword>
<name>A0ABN8LER0_9CNID</name>
<dbReference type="SUPFAM" id="SSF49899">
    <property type="entry name" value="Concanavalin A-like lectins/glucanases"/>
    <property type="match status" value="2"/>
</dbReference>
<evidence type="ECO:0000256" key="7">
    <source>
        <dbReference type="ARBA" id="ARBA00022729"/>
    </source>
</evidence>
<keyword evidence="9" id="KW-0378">Hydrolase</keyword>
<feature type="active site" evidence="15">
    <location>
        <position position="544"/>
    </location>
</feature>
<evidence type="ECO:0000256" key="5">
    <source>
        <dbReference type="ARBA" id="ARBA00022685"/>
    </source>
</evidence>
<dbReference type="InterPro" id="IPR001590">
    <property type="entry name" value="Peptidase_M12B"/>
</dbReference>
<keyword evidence="5" id="KW-0165">Cleavage on pair of basic residues</keyword>
<dbReference type="SUPFAM" id="SSF55486">
    <property type="entry name" value="Metalloproteases ('zincins'), catalytic domain"/>
    <property type="match status" value="1"/>
</dbReference>
<dbReference type="EMBL" id="CALNXI010000006">
    <property type="protein sequence ID" value="CAH3014114.1"/>
    <property type="molecule type" value="Genomic_DNA"/>
</dbReference>
<feature type="domain" description="Peptidase M12B" evidence="17">
    <location>
        <begin position="404"/>
        <end position="591"/>
    </location>
</feature>
<dbReference type="SMART" id="SM00608">
    <property type="entry name" value="ACR"/>
    <property type="match status" value="1"/>
</dbReference>
<dbReference type="Pfam" id="PF01562">
    <property type="entry name" value="Pep_M12B_propep"/>
    <property type="match status" value="1"/>
</dbReference>
<keyword evidence="10 15" id="KW-0862">Zinc</keyword>
<dbReference type="PANTHER" id="PTHR13723">
    <property type="entry name" value="ADAMTS A DISINTEGRIN AND METALLOPROTEASE WITH THROMBOSPONDIN MOTIFS PROTEASE"/>
    <property type="match status" value="1"/>
</dbReference>
<dbReference type="Pfam" id="PF05986">
    <property type="entry name" value="ADAMTS_spacer1"/>
    <property type="match status" value="1"/>
</dbReference>
<evidence type="ECO:0000256" key="15">
    <source>
        <dbReference type="PROSITE-ProRule" id="PRU00276"/>
    </source>
</evidence>
<dbReference type="InterPro" id="IPR024079">
    <property type="entry name" value="MetalloPept_cat_dom_sf"/>
</dbReference>
<accession>A0ABN8LER0</accession>
<keyword evidence="4" id="KW-0645">Protease</keyword>
<feature type="domain" description="MAM" evidence="16">
    <location>
        <begin position="803"/>
        <end position="963"/>
    </location>
</feature>
<keyword evidence="20" id="KW-1185">Reference proteome</keyword>
<keyword evidence="12" id="KW-0865">Zymogen</keyword>
<keyword evidence="7" id="KW-0732">Signal</keyword>
<dbReference type="InterPro" id="IPR006586">
    <property type="entry name" value="ADAM_Cys-rich"/>
</dbReference>
<dbReference type="InterPro" id="IPR002870">
    <property type="entry name" value="Peptidase_M12B_N"/>
</dbReference>
<evidence type="ECO:0000256" key="14">
    <source>
        <dbReference type="ARBA" id="ARBA00023180"/>
    </source>
</evidence>
<sequence length="1556" mass="176988">MIIVTFLKLSTEHLINSLSEFDITYPTELDDRGRFKDHVTTLSNHRRRRRSASEETGPITYQVSYKGKTVKLFLRLNTKLFGSDFVVERHKEDGSIETKTVTDQCYLVGEAETFHTSVAISDCDGLAGIIELGNDTIFIEPVLNTSLLAQRGWTRPGRPHLMYSKAMLGRNQLHDLSFDRFDGDYLRRGLKVEKKLVDTAAASQTSYITLMNLARRAVKIYYINYGKEQLFRILQDGQSQDVDTFTVHKWIAKDYDTGKPLFINRKKTFIPPTGTTMRNRYRAKITVPPGLKLPAATQPSQPNSHLTFINRSNRFVKVFYIEEGETLFFLNLSPKEDVVVNTYTSHTWFVKDLDTNKILHVNGHKKYIPVKTDPENPIRVFITVPSTLSLPDMKFPDMLKTRPKYIEVMATADSSVVKFHGKEKSEKYILTLMNIVSRLFQHQSIGAPVYFVVVKLVLLEKDPKEIKINGKPMDSLSSVCYWGYKTRKGYDRVTKDFYDQTVFLTRKDFGPSGYAPVHGMCYRLRSCTLNEEDGFASAFIIAHETGHTLGMEHDGVNNNCSNDVIKGSIMAPLVRSQFDRFYWSSCSRRDLLSKLNALWCLDDVPFRNELPYLKKLPGQIYTIDQQCQHDFGRNSRFCSRMKRDPCAELWCVRGSFSGYNDRFCQTRREPALEGTKCGENKWCRLGKCVSVDDRDTTIPLPRPTIKPVHGGWSRWSDLSECSRSCGVGVQFKTRKCNNPVPKHNGRPCEGENIKFELCNTMDCPGKLLTFEQTRKEQCIRRAPLKSPTTAAVWSSYDLYSANIDCDFEKGFCGWTNNPSDDFDWRRRSGHTPTAGTGPSFDHTKGRRGHYVYLETSRPVQPGWKARLVSKYIGMRVACLKFWYHAWGGDIHMGELQLIIKTDTDEKVVWSINKNRGNRWVFHKPTTIFSNKPYRIVFQGIRGDGYLSDFALDDITLENNPCGLGLMRFMTVNNQIPVEPCHQFCEANNDGQSVDVVNVEVENGTACYDNLKSFDVCIQGKCQKIGCDGVIGSNKTLDSCGVCGGNNDMCSATAGTITTLPKEDLETLLECPVGATDIMLEDSSPNFLVLDSMGAEKAPFVGSEQTSVSVVYEFAGTKFTYKREGDIEAITTPGPIKDRVVVKVKMSDQPAVPISLRYQFYKPTTNGSEFFWSHFKWSDCSKTCGEGIQTHLYKCRRNDNKSEVAKDNCFALIKPEPLTRPCNLTACERYVWKVSNWTKCSSLCNGGSQNRTVECRGVLVDRQVNFTLCTAERPEKQQICNDQPCPAEWIVGNWTQCSRSCGNSVQQRLVECRNILGAVSLNCPRDARPPRMRICRKVPCEGEVLANMSCSFEEGFCEWRNVRASRLDQFDWALLSGSTLSKKTGPTNDHTLGTSRGFYVYIEASHPQRRNDRARLISPVVRARSVCLNFWYHMYGDKMGWLRVMYRLLRGRDRRIWHKSGNQKNEWHNERLTINSYLPYQIIFEGIRGNGFSSDIALDDIKISSGRCSPKSPENPQQCTSDKSSYCKAAIRLNWCSSSSWSKMCCKTCERVTLSGS</sequence>
<dbReference type="Pfam" id="PF17771">
    <property type="entry name" value="ADAMTS_CR_2"/>
    <property type="match status" value="1"/>
</dbReference>